<dbReference type="Gene3D" id="3.30.565.10">
    <property type="entry name" value="Histidine kinase-like ATPase, C-terminal domain"/>
    <property type="match status" value="1"/>
</dbReference>
<name>A0A1Y2JE55_BRAJP</name>
<evidence type="ECO:0000256" key="7">
    <source>
        <dbReference type="ARBA" id="ARBA00022840"/>
    </source>
</evidence>
<dbReference type="GO" id="GO:0004673">
    <property type="term" value="F:protein histidine kinase activity"/>
    <property type="evidence" value="ECO:0007669"/>
    <property type="project" value="UniProtKB-EC"/>
</dbReference>
<evidence type="ECO:0000259" key="9">
    <source>
        <dbReference type="Pfam" id="PF13581"/>
    </source>
</evidence>
<sequence length="243" mass="26956">MTKHIVQLPNPDESLFLRELNHRIRNELNSAIYAVSAKAVRSDSISVKAALLDVVDLLHQCADVHRALHVPDQRHLTDAARYLQQLCVSVAKYRLDRLAIRVVFSADDLRLEGERCWKLGLIVSELLTNVARHAQFDARHPELRVELMLAGQVVKCRVSDNGSASEPIRRGRGLAIIGDLASSVGGRVHTSCAAEGSSVLITFRLTEAEQRAAGAAHVAKLKRRKMRRPQRLQASRTEDVVTG</sequence>
<dbReference type="CDD" id="cd16936">
    <property type="entry name" value="HATPase_RsbW-like"/>
    <property type="match status" value="1"/>
</dbReference>
<keyword evidence="3" id="KW-0597">Phosphoprotein</keyword>
<dbReference type="AlphaFoldDB" id="A0A1Y2JE55"/>
<evidence type="ECO:0000256" key="4">
    <source>
        <dbReference type="ARBA" id="ARBA00022679"/>
    </source>
</evidence>
<reference evidence="10 11" key="1">
    <citation type="submission" date="2017-03" db="EMBL/GenBank/DDBJ databases">
        <title>Whole genome sequences of fourteen strains of Bradyrhizobium canariense and one strain of Bradyrhizobium japonicum isolated from Lupinus (Papilionoideae: Genisteae) species in Algeria.</title>
        <authorList>
            <person name="Crovadore J."/>
            <person name="Chekireb D."/>
            <person name="Brachmann A."/>
            <person name="Chablais R."/>
            <person name="Cochard B."/>
            <person name="Lefort F."/>
        </authorList>
    </citation>
    <scope>NUCLEOTIDE SEQUENCE [LARGE SCALE GENOMIC DNA]</scope>
    <source>
        <strain evidence="10 11">UBMA197</strain>
    </source>
</reference>
<feature type="domain" description="Signal transduction histidine kinase subgroup 2 dimerisation and phosphoacceptor" evidence="8">
    <location>
        <begin position="19"/>
        <end position="90"/>
    </location>
</feature>
<dbReference type="Pfam" id="PF13581">
    <property type="entry name" value="HATPase_c_2"/>
    <property type="match status" value="1"/>
</dbReference>
<dbReference type="InterPro" id="IPR011495">
    <property type="entry name" value="Sig_transdc_His_kin_sub2_dim/P"/>
</dbReference>
<accession>A0A1Y2JE55</accession>
<evidence type="ECO:0000313" key="11">
    <source>
        <dbReference type="Proteomes" id="UP000193335"/>
    </source>
</evidence>
<comment type="catalytic activity">
    <reaction evidence="1">
        <text>ATP + protein L-histidine = ADP + protein N-phospho-L-histidine.</text>
        <dbReference type="EC" id="2.7.13.3"/>
    </reaction>
</comment>
<dbReference type="EMBL" id="NAFL01000276">
    <property type="protein sequence ID" value="OSJ26517.1"/>
    <property type="molecule type" value="Genomic_DNA"/>
</dbReference>
<evidence type="ECO:0000259" key="8">
    <source>
        <dbReference type="Pfam" id="PF07568"/>
    </source>
</evidence>
<keyword evidence="7" id="KW-0067">ATP-binding</keyword>
<dbReference type="EC" id="2.7.13.3" evidence="2"/>
<dbReference type="GO" id="GO:0005524">
    <property type="term" value="F:ATP binding"/>
    <property type="evidence" value="ECO:0007669"/>
    <property type="project" value="UniProtKB-KW"/>
</dbReference>
<evidence type="ECO:0000256" key="6">
    <source>
        <dbReference type="ARBA" id="ARBA00022777"/>
    </source>
</evidence>
<keyword evidence="5" id="KW-0547">Nucleotide-binding</keyword>
<dbReference type="InterPro" id="IPR003594">
    <property type="entry name" value="HATPase_dom"/>
</dbReference>
<feature type="domain" description="Histidine kinase/HSP90-like ATPase" evidence="9">
    <location>
        <begin position="107"/>
        <end position="200"/>
    </location>
</feature>
<keyword evidence="4" id="KW-0808">Transferase</keyword>
<keyword evidence="6" id="KW-0418">Kinase</keyword>
<evidence type="ECO:0000256" key="3">
    <source>
        <dbReference type="ARBA" id="ARBA00022553"/>
    </source>
</evidence>
<evidence type="ECO:0000313" key="10">
    <source>
        <dbReference type="EMBL" id="OSJ26517.1"/>
    </source>
</evidence>
<protein>
    <recommendedName>
        <fullName evidence="2">histidine kinase</fullName>
        <ecNumber evidence="2">2.7.13.3</ecNumber>
    </recommendedName>
</protein>
<evidence type="ECO:0000256" key="1">
    <source>
        <dbReference type="ARBA" id="ARBA00000085"/>
    </source>
</evidence>
<evidence type="ECO:0000256" key="2">
    <source>
        <dbReference type="ARBA" id="ARBA00012438"/>
    </source>
</evidence>
<dbReference type="InterPro" id="IPR036890">
    <property type="entry name" value="HATPase_C_sf"/>
</dbReference>
<dbReference type="PANTHER" id="PTHR41523:SF7">
    <property type="entry name" value="HISTIDINE KINASE"/>
    <property type="match status" value="1"/>
</dbReference>
<organism evidence="10 11">
    <name type="scientific">Bradyrhizobium japonicum</name>
    <dbReference type="NCBI Taxonomy" id="375"/>
    <lineage>
        <taxon>Bacteria</taxon>
        <taxon>Pseudomonadati</taxon>
        <taxon>Pseudomonadota</taxon>
        <taxon>Alphaproteobacteria</taxon>
        <taxon>Hyphomicrobiales</taxon>
        <taxon>Nitrobacteraceae</taxon>
        <taxon>Bradyrhizobium</taxon>
    </lineage>
</organism>
<dbReference type="Proteomes" id="UP000193335">
    <property type="component" value="Unassembled WGS sequence"/>
</dbReference>
<dbReference type="PANTHER" id="PTHR41523">
    <property type="entry name" value="TWO-COMPONENT SYSTEM SENSOR PROTEIN"/>
    <property type="match status" value="1"/>
</dbReference>
<dbReference type="RefSeq" id="WP_085403711.1">
    <property type="nucleotide sequence ID" value="NZ_NAFL01000276.1"/>
</dbReference>
<dbReference type="SUPFAM" id="SSF55874">
    <property type="entry name" value="ATPase domain of HSP90 chaperone/DNA topoisomerase II/histidine kinase"/>
    <property type="match status" value="1"/>
</dbReference>
<dbReference type="Pfam" id="PF07568">
    <property type="entry name" value="HisKA_2"/>
    <property type="match status" value="1"/>
</dbReference>
<proteinExistence type="predicted"/>
<gene>
    <name evidence="10" type="ORF">BSZ19_35185</name>
</gene>
<comment type="caution">
    <text evidence="10">The sequence shown here is derived from an EMBL/GenBank/DDBJ whole genome shotgun (WGS) entry which is preliminary data.</text>
</comment>
<evidence type="ECO:0000256" key="5">
    <source>
        <dbReference type="ARBA" id="ARBA00022741"/>
    </source>
</evidence>